<reference evidence="2 4" key="1">
    <citation type="submission" date="2019-10" db="EMBL/GenBank/DDBJ databases">
        <title>Draft Genome Assembly of Rhodococcus zopfii DSM44189.</title>
        <authorList>
            <person name="Sutton J.M."/>
            <person name="Akob D.M."/>
            <person name="Bushman T.J."/>
        </authorList>
    </citation>
    <scope>NUCLEOTIDE SEQUENCE [LARGE SCALE GENOMIC DNA]</scope>
    <source>
        <strain evidence="2 4">DSM 44189</strain>
    </source>
</reference>
<dbReference type="InterPro" id="IPR002109">
    <property type="entry name" value="Glutaredoxin"/>
</dbReference>
<organism evidence="2 4">
    <name type="scientific">Rhodococcus zopfii</name>
    <dbReference type="NCBI Taxonomy" id="43772"/>
    <lineage>
        <taxon>Bacteria</taxon>
        <taxon>Bacillati</taxon>
        <taxon>Actinomycetota</taxon>
        <taxon>Actinomycetes</taxon>
        <taxon>Mycobacteriales</taxon>
        <taxon>Nocardiaceae</taxon>
        <taxon>Rhodococcus</taxon>
    </lineage>
</organism>
<dbReference type="InterPro" id="IPR036249">
    <property type="entry name" value="Thioredoxin-like_sf"/>
</dbReference>
<comment type="caution">
    <text evidence="2">The sequence shown here is derived from an EMBL/GenBank/DDBJ whole genome shotgun (WGS) entry which is preliminary data.</text>
</comment>
<dbReference type="Gene3D" id="3.40.30.10">
    <property type="entry name" value="Glutaredoxin"/>
    <property type="match status" value="1"/>
</dbReference>
<dbReference type="SUPFAM" id="SSF52833">
    <property type="entry name" value="Thioredoxin-like"/>
    <property type="match status" value="1"/>
</dbReference>
<keyword evidence="4" id="KW-1185">Reference proteome</keyword>
<dbReference type="EMBL" id="WBMO01000002">
    <property type="protein sequence ID" value="MDV2477225.1"/>
    <property type="molecule type" value="Genomic_DNA"/>
</dbReference>
<sequence length="101" mass="10944">MTVTLYAKSSGCQGCKLTARHLERQGTPFVELFVDQDPAAAQTVALLGYRSVPVVTAGDMHWHGYRPDKLNALGRLHTTVEDISELDAAAMKYLADEGVPA</sequence>
<accession>A0ABU3WMF4</accession>
<dbReference type="CDD" id="cd02976">
    <property type="entry name" value="NrdH"/>
    <property type="match status" value="1"/>
</dbReference>
<name>A0ABU3WMF4_9NOCA</name>
<feature type="domain" description="Glutaredoxin" evidence="1">
    <location>
        <begin position="3"/>
        <end position="62"/>
    </location>
</feature>
<dbReference type="Pfam" id="PF00462">
    <property type="entry name" value="Glutaredoxin"/>
    <property type="match status" value="1"/>
</dbReference>
<proteinExistence type="predicted"/>
<evidence type="ECO:0000259" key="1">
    <source>
        <dbReference type="Pfam" id="PF00462"/>
    </source>
</evidence>
<dbReference type="EMBL" id="WBMO01000001">
    <property type="protein sequence ID" value="MDV2475128.1"/>
    <property type="molecule type" value="Genomic_DNA"/>
</dbReference>
<dbReference type="Proteomes" id="UP001275440">
    <property type="component" value="Unassembled WGS sequence"/>
</dbReference>
<protein>
    <submittedName>
        <fullName evidence="2">Glutaredoxin family protein</fullName>
    </submittedName>
</protein>
<evidence type="ECO:0000313" key="2">
    <source>
        <dbReference type="EMBL" id="MDV2475128.1"/>
    </source>
</evidence>
<dbReference type="PROSITE" id="PS51354">
    <property type="entry name" value="GLUTAREDOXIN_2"/>
    <property type="match status" value="1"/>
</dbReference>
<gene>
    <name evidence="2" type="ORF">F8M49_06285</name>
    <name evidence="3" type="ORF">F8M49_21130</name>
</gene>
<evidence type="ECO:0000313" key="4">
    <source>
        <dbReference type="Proteomes" id="UP001275440"/>
    </source>
</evidence>
<evidence type="ECO:0000313" key="3">
    <source>
        <dbReference type="EMBL" id="MDV2477225.1"/>
    </source>
</evidence>